<keyword evidence="4 14" id="KW-0997">Cell inner membrane</keyword>
<evidence type="ECO:0000256" key="8">
    <source>
        <dbReference type="ARBA" id="ARBA00022741"/>
    </source>
</evidence>
<dbReference type="CDD" id="cd06225">
    <property type="entry name" value="HAMP"/>
    <property type="match status" value="1"/>
</dbReference>
<evidence type="ECO:0000256" key="2">
    <source>
        <dbReference type="ARBA" id="ARBA00004429"/>
    </source>
</evidence>
<feature type="domain" description="HAMP" evidence="16">
    <location>
        <begin position="198"/>
        <end position="250"/>
    </location>
</feature>
<dbReference type="PANTHER" id="PTHR24421">
    <property type="entry name" value="NITRATE/NITRITE SENSOR PROTEIN NARX-RELATED"/>
    <property type="match status" value="1"/>
</dbReference>
<dbReference type="PANTHER" id="PTHR24421:SF10">
    <property type="entry name" value="NITRATE_NITRITE SENSOR PROTEIN NARQ"/>
    <property type="match status" value="1"/>
</dbReference>
<accession>A0A2I6S6Y2</accession>
<dbReference type="EMBL" id="CP025682">
    <property type="protein sequence ID" value="AUN94991.1"/>
    <property type="molecule type" value="Genomic_DNA"/>
</dbReference>
<feature type="transmembrane region" description="Helical" evidence="15">
    <location>
        <begin position="172"/>
        <end position="197"/>
    </location>
</feature>
<dbReference type="Gene3D" id="1.20.120.960">
    <property type="entry name" value="Histidine kinase NarX, sensor domain"/>
    <property type="match status" value="1"/>
</dbReference>
<evidence type="ECO:0000256" key="10">
    <source>
        <dbReference type="ARBA" id="ARBA00022840"/>
    </source>
</evidence>
<evidence type="ECO:0000256" key="3">
    <source>
        <dbReference type="ARBA" id="ARBA00022475"/>
    </source>
</evidence>
<dbReference type="InterPro" id="IPR003018">
    <property type="entry name" value="GAF"/>
</dbReference>
<dbReference type="GO" id="GO:0005524">
    <property type="term" value="F:ATP binding"/>
    <property type="evidence" value="ECO:0007669"/>
    <property type="project" value="UniProtKB-UniRule"/>
</dbReference>
<keyword evidence="11 15" id="KW-1133">Transmembrane helix</keyword>
<evidence type="ECO:0000313" key="18">
    <source>
        <dbReference type="Proteomes" id="UP000242205"/>
    </source>
</evidence>
<evidence type="ECO:0000256" key="9">
    <source>
        <dbReference type="ARBA" id="ARBA00022777"/>
    </source>
</evidence>
<dbReference type="InterPro" id="IPR036890">
    <property type="entry name" value="HATPase_C_sf"/>
</dbReference>
<dbReference type="GO" id="GO:0005886">
    <property type="term" value="C:plasma membrane"/>
    <property type="evidence" value="ECO:0007669"/>
    <property type="project" value="UniProtKB-SubCell"/>
</dbReference>
<dbReference type="Pfam" id="PF02518">
    <property type="entry name" value="HATPase_c"/>
    <property type="match status" value="1"/>
</dbReference>
<dbReference type="InterPro" id="IPR011712">
    <property type="entry name" value="Sig_transdc_His_kin_sub3_dim/P"/>
</dbReference>
<dbReference type="RefSeq" id="WP_102247057.1">
    <property type="nucleotide sequence ID" value="NZ_CP025682.1"/>
</dbReference>
<organism evidence="17 18">
    <name type="scientific">Pseudazoarcus pumilus</name>
    <dbReference type="NCBI Taxonomy" id="2067960"/>
    <lineage>
        <taxon>Bacteria</taxon>
        <taxon>Pseudomonadati</taxon>
        <taxon>Pseudomonadota</taxon>
        <taxon>Betaproteobacteria</taxon>
        <taxon>Rhodocyclales</taxon>
        <taxon>Zoogloeaceae</taxon>
        <taxon>Pseudazoarcus</taxon>
    </lineage>
</organism>
<gene>
    <name evidence="17" type="ORF">C0099_08615</name>
</gene>
<dbReference type="EC" id="2.7.13.3" evidence="14"/>
<keyword evidence="6 14" id="KW-0808">Transferase</keyword>
<evidence type="ECO:0000256" key="15">
    <source>
        <dbReference type="SAM" id="Phobius"/>
    </source>
</evidence>
<dbReference type="Gene3D" id="3.30.565.10">
    <property type="entry name" value="Histidine kinase-like ATPase, C-terminal domain"/>
    <property type="match status" value="1"/>
</dbReference>
<evidence type="ECO:0000256" key="14">
    <source>
        <dbReference type="PIRNR" id="PIRNR003167"/>
    </source>
</evidence>
<dbReference type="InterPro" id="IPR003660">
    <property type="entry name" value="HAMP_dom"/>
</dbReference>
<evidence type="ECO:0000256" key="6">
    <source>
        <dbReference type="ARBA" id="ARBA00022679"/>
    </source>
</evidence>
<keyword evidence="8 14" id="KW-0547">Nucleotide-binding</keyword>
<dbReference type="Pfam" id="PF00672">
    <property type="entry name" value="HAMP"/>
    <property type="match status" value="1"/>
</dbReference>
<evidence type="ECO:0000256" key="1">
    <source>
        <dbReference type="ARBA" id="ARBA00000085"/>
    </source>
</evidence>
<dbReference type="Gene3D" id="6.10.340.10">
    <property type="match status" value="1"/>
</dbReference>
<dbReference type="CDD" id="cd16917">
    <property type="entry name" value="HATPase_UhpB-NarQ-NarX-like"/>
    <property type="match status" value="1"/>
</dbReference>
<dbReference type="GO" id="GO:0046983">
    <property type="term" value="F:protein dimerization activity"/>
    <property type="evidence" value="ECO:0007669"/>
    <property type="project" value="UniProtKB-UniRule"/>
</dbReference>
<dbReference type="OrthoDB" id="9811306at2"/>
<keyword evidence="18" id="KW-1185">Reference proteome</keyword>
<dbReference type="AlphaFoldDB" id="A0A2I6S6Y2"/>
<dbReference type="SUPFAM" id="SSF55781">
    <property type="entry name" value="GAF domain-like"/>
    <property type="match status" value="1"/>
</dbReference>
<dbReference type="SMART" id="SM00387">
    <property type="entry name" value="HATPase_c"/>
    <property type="match status" value="1"/>
</dbReference>
<dbReference type="SMART" id="SM00304">
    <property type="entry name" value="HAMP"/>
    <property type="match status" value="1"/>
</dbReference>
<dbReference type="InterPro" id="IPR016380">
    <property type="entry name" value="Sig_transdc_His_kin_NarX/NarQ"/>
</dbReference>
<dbReference type="Gene3D" id="1.20.5.1930">
    <property type="match status" value="1"/>
</dbReference>
<dbReference type="InterPro" id="IPR042295">
    <property type="entry name" value="NarX-like_N_sf"/>
</dbReference>
<dbReference type="SUPFAM" id="SSF158472">
    <property type="entry name" value="HAMP domain-like"/>
    <property type="match status" value="1"/>
</dbReference>
<keyword evidence="13 14" id="KW-0472">Membrane</keyword>
<dbReference type="Pfam" id="PF13185">
    <property type="entry name" value="GAF_2"/>
    <property type="match status" value="1"/>
</dbReference>
<dbReference type="InterPro" id="IPR029016">
    <property type="entry name" value="GAF-like_dom_sf"/>
</dbReference>
<reference evidence="17 18" key="1">
    <citation type="submission" date="2018-01" db="EMBL/GenBank/DDBJ databases">
        <authorList>
            <person name="Fu G.-Y."/>
        </authorList>
    </citation>
    <scope>NUCLEOTIDE SEQUENCE [LARGE SCALE GENOMIC DNA]</scope>
    <source>
        <strain evidence="17 18">SY39</strain>
    </source>
</reference>
<keyword evidence="5" id="KW-0597">Phosphoprotein</keyword>
<comment type="subcellular location">
    <subcellularLocation>
        <location evidence="2">Cell inner membrane</location>
        <topology evidence="2">Multi-pass membrane protein</topology>
    </subcellularLocation>
</comment>
<dbReference type="SUPFAM" id="SSF55874">
    <property type="entry name" value="ATPase domain of HSP90 chaperone/DNA topoisomerase II/histidine kinase"/>
    <property type="match status" value="1"/>
</dbReference>
<dbReference type="GO" id="GO:0000155">
    <property type="term" value="F:phosphorelay sensor kinase activity"/>
    <property type="evidence" value="ECO:0007669"/>
    <property type="project" value="UniProtKB-UniRule"/>
</dbReference>
<evidence type="ECO:0000256" key="12">
    <source>
        <dbReference type="ARBA" id="ARBA00023012"/>
    </source>
</evidence>
<evidence type="ECO:0000256" key="13">
    <source>
        <dbReference type="ARBA" id="ARBA00023136"/>
    </source>
</evidence>
<dbReference type="PROSITE" id="PS50885">
    <property type="entry name" value="HAMP"/>
    <property type="match status" value="1"/>
</dbReference>
<keyword evidence="7 15" id="KW-0812">Transmembrane</keyword>
<sequence length="645" mass="70306">MPLANNSLHFKITGILLVFFVAAFAAIGLTLFTSWQLKGAAAAINDAGSLRMGTYRIAWLIEQGEGGALAPMTAASRLAGELARFDVVLDGLIGGDPARPLAVPRGDDIVEDLGALSAHWYGHIRPALAALVEAAGPDAAAFGGAPVEADVLAARIDDIVRRMELRYAEETAWLRGSQILLVFMAIVGTVFLIRFFVSQVIRPVESLASGLARMEREDFGVRLPIQRHDELGDVTEGFNRMAAHLQHLYGTLEDRVQDKTETLTARNRELGILYSSISFLHEPHDMDSLCRGFLLRIRETMGASAAAVRLMDSGGENLYITYCEGLDPGFLDSEEMISCADCLCGEASRKPVTFFAQLDPPGKGVTHDVCSKAGFRSVTATTISVNKRPIGVFNLFFDQVRTVGQADRLMLETLGEQLGVAIDNLRLQSRERELAVSEERNLLARELHDSIAQALAYMNLQLQMCEHALAEGDTTEVRESLARIRCGVQESYDDVRELLVHFRSRVGQQDLEAALDAALRRLGEQGEVITHLEVDGGGAPLDAETETQVLYIVQEALSNVRKHARAKHVTVALQRGVDGLAVTVRDDGMGFDALSPCDDAHAHIGLTVMRERAERIGAGFSVRSAPGEGTEVRIELQRRMEAVPA</sequence>
<evidence type="ECO:0000256" key="11">
    <source>
        <dbReference type="ARBA" id="ARBA00022989"/>
    </source>
</evidence>
<evidence type="ECO:0000256" key="4">
    <source>
        <dbReference type="ARBA" id="ARBA00022519"/>
    </source>
</evidence>
<feature type="transmembrane region" description="Helical" evidence="15">
    <location>
        <begin position="12"/>
        <end position="32"/>
    </location>
</feature>
<keyword evidence="9 14" id="KW-0418">Kinase</keyword>
<dbReference type="InterPro" id="IPR050482">
    <property type="entry name" value="Sensor_HK_TwoCompSys"/>
</dbReference>
<dbReference type="Proteomes" id="UP000242205">
    <property type="component" value="Chromosome"/>
</dbReference>
<dbReference type="KEGG" id="atw:C0099_08615"/>
<evidence type="ECO:0000256" key="7">
    <source>
        <dbReference type="ARBA" id="ARBA00022692"/>
    </source>
</evidence>
<dbReference type="Pfam" id="PF13675">
    <property type="entry name" value="PilJ"/>
    <property type="match status" value="1"/>
</dbReference>
<proteinExistence type="predicted"/>
<keyword evidence="10 14" id="KW-0067">ATP-binding</keyword>
<dbReference type="PIRSF" id="PIRSF003167">
    <property type="entry name" value="STHK_NarX/NarQ"/>
    <property type="match status" value="1"/>
</dbReference>
<evidence type="ECO:0000259" key="16">
    <source>
        <dbReference type="PROSITE" id="PS50885"/>
    </source>
</evidence>
<dbReference type="InterPro" id="IPR003594">
    <property type="entry name" value="HATPase_dom"/>
</dbReference>
<name>A0A2I6S6Y2_9RHOO</name>
<dbReference type="Pfam" id="PF07730">
    <property type="entry name" value="HisKA_3"/>
    <property type="match status" value="1"/>
</dbReference>
<keyword evidence="12 14" id="KW-0902">Two-component regulatory system</keyword>
<evidence type="ECO:0000256" key="5">
    <source>
        <dbReference type="ARBA" id="ARBA00022553"/>
    </source>
</evidence>
<evidence type="ECO:0000313" key="17">
    <source>
        <dbReference type="EMBL" id="AUN94991.1"/>
    </source>
</evidence>
<comment type="catalytic activity">
    <reaction evidence="1 14">
        <text>ATP + protein L-histidine = ADP + protein N-phospho-L-histidine.</text>
        <dbReference type="EC" id="2.7.13.3"/>
    </reaction>
</comment>
<dbReference type="InterPro" id="IPR029095">
    <property type="entry name" value="NarX-like_N"/>
</dbReference>
<dbReference type="Gene3D" id="3.30.450.40">
    <property type="match status" value="1"/>
</dbReference>
<protein>
    <recommendedName>
        <fullName evidence="14">Sensor protein</fullName>
        <ecNumber evidence="14">2.7.13.3</ecNumber>
    </recommendedName>
</protein>
<keyword evidence="3 14" id="KW-1003">Cell membrane</keyword>